<feature type="domain" description="Reverse transcriptase Ty1/copia-type" evidence="2">
    <location>
        <begin position="149"/>
        <end position="240"/>
    </location>
</feature>
<keyword evidence="5" id="KW-1185">Reference proteome</keyword>
<gene>
    <name evidence="4" type="ORF">KUF71_003005</name>
</gene>
<dbReference type="InterPro" id="IPR043502">
    <property type="entry name" value="DNA/RNA_pol_sf"/>
</dbReference>
<feature type="domain" description="Retroviral polymerase SH3-like" evidence="3">
    <location>
        <begin position="1"/>
        <end position="40"/>
    </location>
</feature>
<proteinExistence type="predicted"/>
<evidence type="ECO:0000259" key="3">
    <source>
        <dbReference type="Pfam" id="PF25597"/>
    </source>
</evidence>
<dbReference type="Pfam" id="PF25597">
    <property type="entry name" value="SH3_retrovirus"/>
    <property type="match status" value="1"/>
</dbReference>
<sequence>MVGYAEDTKDGYRLYSLNRKSIIVRRSVEFFEDVFPCKTKLVKNLENKISMISESEDESESEDDEEDENDGNDDEDAIENENDDEQDVIENENDDEQNAVNECDDDSIIDVGVEVRRSARVKKRKECGCCNLIVSNDVDVPRNVNDVKSNWYELMDEILLSLDFKRCVTEPCVYFNNHVTMGLYVDDIMLIGTTEEVSKFKDILSKILHIRDLGSASELLAVKIERGDDYISLSQTKYIVNKAIPKLWDPNFLKPIWTMLPTDYKDSGLAKNDDELLEKPERYRSIMGTLLYLSNNTRPDITYSLSFLCQRFENPTKRDLKMAIHLLRYVATTKNFKLVFNKKAIPSEIYCDADWGGDKETSRSVSGYVVKLCGAAVSWYSKKQQGIARSSMDAEYTCMSELTREIEWLVQFLGEINQSSMIELPCIVYADNASAIKLSLNNDITEAAKHIRIMCHVVKDLVRKGLIRFKYVCSSDNVADIFTKNLSAVKVRKFCNLLGLKNL</sequence>
<dbReference type="Proteomes" id="UP001219518">
    <property type="component" value="Unassembled WGS sequence"/>
</dbReference>
<name>A0AAE1L566_9NEOP</name>
<comment type="caution">
    <text evidence="4">The sequence shown here is derived from an EMBL/GenBank/DDBJ whole genome shotgun (WGS) entry which is preliminary data.</text>
</comment>
<dbReference type="PANTHER" id="PTHR11439:SF440">
    <property type="entry name" value="INTEGRASE CATALYTIC DOMAIN-CONTAINING PROTEIN"/>
    <property type="match status" value="1"/>
</dbReference>
<accession>A0AAE1L566</accession>
<dbReference type="CDD" id="cd09272">
    <property type="entry name" value="RNase_HI_RT_Ty1"/>
    <property type="match status" value="1"/>
</dbReference>
<protein>
    <submittedName>
        <fullName evidence="4">Retrovirus-related Pol polyprotein from transposon RE1</fullName>
    </submittedName>
</protein>
<evidence type="ECO:0000256" key="1">
    <source>
        <dbReference type="SAM" id="MobiDB-lite"/>
    </source>
</evidence>
<evidence type="ECO:0000313" key="5">
    <source>
        <dbReference type="Proteomes" id="UP001219518"/>
    </source>
</evidence>
<reference evidence="4" key="1">
    <citation type="submission" date="2021-07" db="EMBL/GenBank/DDBJ databases">
        <authorList>
            <person name="Catto M.A."/>
            <person name="Jacobson A."/>
            <person name="Kennedy G."/>
            <person name="Labadie P."/>
            <person name="Hunt B.G."/>
            <person name="Srinivasan R."/>
        </authorList>
    </citation>
    <scope>NUCLEOTIDE SEQUENCE</scope>
    <source>
        <strain evidence="4">PL_HMW_Pooled</strain>
        <tissue evidence="4">Head</tissue>
    </source>
</reference>
<evidence type="ECO:0000313" key="4">
    <source>
        <dbReference type="EMBL" id="KAK3907506.1"/>
    </source>
</evidence>
<dbReference type="InterPro" id="IPR013103">
    <property type="entry name" value="RVT_2"/>
</dbReference>
<reference evidence="4" key="2">
    <citation type="journal article" date="2023" name="BMC Genomics">
        <title>Pest status, molecular evolution, and epigenetic factors derived from the genome assembly of Frankliniella fusca, a thysanopteran phytovirus vector.</title>
        <authorList>
            <person name="Catto M.A."/>
            <person name="Labadie P.E."/>
            <person name="Jacobson A.L."/>
            <person name="Kennedy G.G."/>
            <person name="Srinivasan R."/>
            <person name="Hunt B.G."/>
        </authorList>
    </citation>
    <scope>NUCLEOTIDE SEQUENCE</scope>
    <source>
        <strain evidence="4">PL_HMW_Pooled</strain>
    </source>
</reference>
<dbReference type="PANTHER" id="PTHR11439">
    <property type="entry name" value="GAG-POL-RELATED RETROTRANSPOSON"/>
    <property type="match status" value="1"/>
</dbReference>
<dbReference type="SUPFAM" id="SSF56672">
    <property type="entry name" value="DNA/RNA polymerases"/>
    <property type="match status" value="1"/>
</dbReference>
<dbReference type="Pfam" id="PF07727">
    <property type="entry name" value="RVT_2"/>
    <property type="match status" value="1"/>
</dbReference>
<dbReference type="InterPro" id="IPR057670">
    <property type="entry name" value="SH3_retrovirus"/>
</dbReference>
<dbReference type="AlphaFoldDB" id="A0AAE1L566"/>
<evidence type="ECO:0000259" key="2">
    <source>
        <dbReference type="Pfam" id="PF07727"/>
    </source>
</evidence>
<dbReference type="GO" id="GO:0071897">
    <property type="term" value="P:DNA biosynthetic process"/>
    <property type="evidence" value="ECO:0007669"/>
    <property type="project" value="UniProtKB-ARBA"/>
</dbReference>
<feature type="region of interest" description="Disordered" evidence="1">
    <location>
        <begin position="52"/>
        <end position="86"/>
    </location>
</feature>
<organism evidence="4 5">
    <name type="scientific">Frankliniella fusca</name>
    <dbReference type="NCBI Taxonomy" id="407009"/>
    <lineage>
        <taxon>Eukaryota</taxon>
        <taxon>Metazoa</taxon>
        <taxon>Ecdysozoa</taxon>
        <taxon>Arthropoda</taxon>
        <taxon>Hexapoda</taxon>
        <taxon>Insecta</taxon>
        <taxon>Pterygota</taxon>
        <taxon>Neoptera</taxon>
        <taxon>Paraneoptera</taxon>
        <taxon>Thysanoptera</taxon>
        <taxon>Terebrantia</taxon>
        <taxon>Thripoidea</taxon>
        <taxon>Thripidae</taxon>
        <taxon>Frankliniella</taxon>
    </lineage>
</organism>
<feature type="compositionally biased region" description="Acidic residues" evidence="1">
    <location>
        <begin position="54"/>
        <end position="86"/>
    </location>
</feature>
<dbReference type="EMBL" id="JAHWGI010000011">
    <property type="protein sequence ID" value="KAK3907506.1"/>
    <property type="molecule type" value="Genomic_DNA"/>
</dbReference>